<protein>
    <submittedName>
        <fullName evidence="1">Uncharacterized protein</fullName>
    </submittedName>
</protein>
<sequence length="123" mass="14537">MILPTLSSLNQILLSLEFLIRIINNERQTIYLPTEKKYKITNTDKLQRYKKNLKYSIRKCFWLCHTEYTHLSRLQQACSFKNDKDIMIFAGDVSTKCNNSLQTYTFKVSNVSQAYPNTHHTHT</sequence>
<dbReference type="EMBL" id="HBUF01050753">
    <property type="protein sequence ID" value="CAG6621694.1"/>
    <property type="molecule type" value="Transcribed_RNA"/>
</dbReference>
<dbReference type="EMBL" id="HBUF01050751">
    <property type="protein sequence ID" value="CAG6621691.1"/>
    <property type="molecule type" value="Transcribed_RNA"/>
</dbReference>
<name>A0A8D8M438_9HEMI</name>
<dbReference type="AlphaFoldDB" id="A0A8D8M438"/>
<evidence type="ECO:0000313" key="1">
    <source>
        <dbReference type="EMBL" id="CAG6621694.1"/>
    </source>
</evidence>
<accession>A0A8D8M438</accession>
<organism evidence="1">
    <name type="scientific">Cacopsylla melanoneura</name>
    <dbReference type="NCBI Taxonomy" id="428564"/>
    <lineage>
        <taxon>Eukaryota</taxon>
        <taxon>Metazoa</taxon>
        <taxon>Ecdysozoa</taxon>
        <taxon>Arthropoda</taxon>
        <taxon>Hexapoda</taxon>
        <taxon>Insecta</taxon>
        <taxon>Pterygota</taxon>
        <taxon>Neoptera</taxon>
        <taxon>Paraneoptera</taxon>
        <taxon>Hemiptera</taxon>
        <taxon>Sternorrhyncha</taxon>
        <taxon>Psylloidea</taxon>
        <taxon>Psyllidae</taxon>
        <taxon>Psyllinae</taxon>
        <taxon>Cacopsylla</taxon>
    </lineage>
</organism>
<reference evidence="1" key="1">
    <citation type="submission" date="2021-05" db="EMBL/GenBank/DDBJ databases">
        <authorList>
            <person name="Alioto T."/>
            <person name="Alioto T."/>
            <person name="Gomez Garrido J."/>
        </authorList>
    </citation>
    <scope>NUCLEOTIDE SEQUENCE</scope>
</reference>
<proteinExistence type="predicted"/>